<feature type="chain" id="PRO_5045594576" evidence="4">
    <location>
        <begin position="24"/>
        <end position="288"/>
    </location>
</feature>
<dbReference type="EMBL" id="BOPC01000026">
    <property type="protein sequence ID" value="GIJ26940.1"/>
    <property type="molecule type" value="Genomic_DNA"/>
</dbReference>
<comment type="similarity">
    <text evidence="1">Belongs to the bacterial solute-binding protein 3 family.</text>
</comment>
<dbReference type="InterPro" id="IPR001638">
    <property type="entry name" value="Solute-binding_3/MltF_N"/>
</dbReference>
<comment type="caution">
    <text evidence="6">The sequence shown here is derived from an EMBL/GenBank/DDBJ whole genome shotgun (WGS) entry which is preliminary data.</text>
</comment>
<name>A0ABQ4J9U3_9ACTN</name>
<dbReference type="PANTHER" id="PTHR30085:SF6">
    <property type="entry name" value="ABC TRANSPORTER GLUTAMINE-BINDING PROTEIN GLNH"/>
    <property type="match status" value="1"/>
</dbReference>
<dbReference type="CDD" id="cd13690">
    <property type="entry name" value="PBP2_GluB"/>
    <property type="match status" value="1"/>
</dbReference>
<dbReference type="Proteomes" id="UP000653076">
    <property type="component" value="Unassembled WGS sequence"/>
</dbReference>
<gene>
    <name evidence="6" type="ORF">Vqi01_21020</name>
</gene>
<feature type="domain" description="Solute-binding protein family 3/N-terminal" evidence="5">
    <location>
        <begin position="47"/>
        <end position="270"/>
    </location>
</feature>
<evidence type="ECO:0000256" key="2">
    <source>
        <dbReference type="ARBA" id="ARBA00022448"/>
    </source>
</evidence>
<sequence>MRMKRMAAIAAAAGLAVTMAACGGDSDEGGSGSGAGGIVGKAESQKKLVIGVKADQPGLGLQTGSQYEGFEIELAKIIAKGLGVEEGNIEWKTTVSSNREPFIEQGTVDLVVATYTINDERKQKVGFAGPYYLAGQDLLVRADSDITGPESLEGKTVCSATGSTPAKRITEEYPKAQLEQFDAYSKCLPLLENGQVDAVTTDDIILAGYAAQDQYAGKFKVVGKRFSDEPYGIGLKKNDTAGCEKVNEILKAAASDGSYKAAWDATLGKSGTPAPELDTTKLTHCSAA</sequence>
<feature type="signal peptide" evidence="4">
    <location>
        <begin position="1"/>
        <end position="23"/>
    </location>
</feature>
<dbReference type="InterPro" id="IPR051455">
    <property type="entry name" value="Bact_solute-bind_prot3"/>
</dbReference>
<keyword evidence="7" id="KW-1185">Reference proteome</keyword>
<evidence type="ECO:0000313" key="6">
    <source>
        <dbReference type="EMBL" id="GIJ26940.1"/>
    </source>
</evidence>
<protein>
    <submittedName>
        <fullName evidence="6">Glutamate-binding protein</fullName>
    </submittedName>
</protein>
<dbReference type="PANTHER" id="PTHR30085">
    <property type="entry name" value="AMINO ACID ABC TRANSPORTER PERMEASE"/>
    <property type="match status" value="1"/>
</dbReference>
<keyword evidence="3 4" id="KW-0732">Signal</keyword>
<keyword evidence="2" id="KW-0813">Transport</keyword>
<evidence type="ECO:0000256" key="4">
    <source>
        <dbReference type="SAM" id="SignalP"/>
    </source>
</evidence>
<evidence type="ECO:0000313" key="7">
    <source>
        <dbReference type="Proteomes" id="UP000653076"/>
    </source>
</evidence>
<reference evidence="6 7" key="1">
    <citation type="submission" date="2021-01" db="EMBL/GenBank/DDBJ databases">
        <title>Whole genome shotgun sequence of Verrucosispora qiuiae NBRC 106684.</title>
        <authorList>
            <person name="Komaki H."/>
            <person name="Tamura T."/>
        </authorList>
    </citation>
    <scope>NUCLEOTIDE SEQUENCE [LARGE SCALE GENOMIC DNA]</scope>
    <source>
        <strain evidence="6 7">NBRC 106684</strain>
    </source>
</reference>
<organism evidence="6 7">
    <name type="scientific">Micromonospora qiuiae</name>
    <dbReference type="NCBI Taxonomy" id="502268"/>
    <lineage>
        <taxon>Bacteria</taxon>
        <taxon>Bacillati</taxon>
        <taxon>Actinomycetota</taxon>
        <taxon>Actinomycetes</taxon>
        <taxon>Micromonosporales</taxon>
        <taxon>Micromonosporaceae</taxon>
        <taxon>Micromonospora</taxon>
    </lineage>
</organism>
<dbReference type="RefSeq" id="WP_204034539.1">
    <property type="nucleotide sequence ID" value="NZ_BOPC01000026.1"/>
</dbReference>
<dbReference type="SUPFAM" id="SSF53850">
    <property type="entry name" value="Periplasmic binding protein-like II"/>
    <property type="match status" value="1"/>
</dbReference>
<evidence type="ECO:0000256" key="1">
    <source>
        <dbReference type="ARBA" id="ARBA00010333"/>
    </source>
</evidence>
<accession>A0ABQ4J9U3</accession>
<proteinExistence type="inferred from homology"/>
<dbReference type="Gene3D" id="3.40.190.10">
    <property type="entry name" value="Periplasmic binding protein-like II"/>
    <property type="match status" value="2"/>
</dbReference>
<dbReference type="PROSITE" id="PS51257">
    <property type="entry name" value="PROKAR_LIPOPROTEIN"/>
    <property type="match status" value="1"/>
</dbReference>
<evidence type="ECO:0000256" key="3">
    <source>
        <dbReference type="ARBA" id="ARBA00022729"/>
    </source>
</evidence>
<dbReference type="Pfam" id="PF00497">
    <property type="entry name" value="SBP_bac_3"/>
    <property type="match status" value="1"/>
</dbReference>
<evidence type="ECO:0000259" key="5">
    <source>
        <dbReference type="SMART" id="SM00062"/>
    </source>
</evidence>
<dbReference type="SMART" id="SM00062">
    <property type="entry name" value="PBPb"/>
    <property type="match status" value="1"/>
</dbReference>